<dbReference type="SUPFAM" id="SSF56219">
    <property type="entry name" value="DNase I-like"/>
    <property type="match status" value="1"/>
</dbReference>
<comment type="similarity">
    <text evidence="1">Belongs to the inositol polyphosphate 5-phosphatase family.</text>
</comment>
<dbReference type="SMART" id="SM00320">
    <property type="entry name" value="WD40"/>
    <property type="match status" value="5"/>
</dbReference>
<dbReference type="Gene3D" id="2.130.10.10">
    <property type="entry name" value="YVTN repeat-like/Quinoprotein amine dehydrogenase"/>
    <property type="match status" value="2"/>
</dbReference>
<dbReference type="EMBL" id="JBBNAF010000009">
    <property type="protein sequence ID" value="KAK9115101.1"/>
    <property type="molecule type" value="Genomic_DNA"/>
</dbReference>
<dbReference type="Pfam" id="PF23755">
    <property type="entry name" value="Ig-like_IP5PC_F"/>
    <property type="match status" value="1"/>
</dbReference>
<dbReference type="Proteomes" id="UP001420932">
    <property type="component" value="Unassembled WGS sequence"/>
</dbReference>
<dbReference type="Pfam" id="PF22669">
    <property type="entry name" value="Exo_endo_phos2"/>
    <property type="match status" value="1"/>
</dbReference>
<dbReference type="InterPro" id="IPR056455">
    <property type="entry name" value="Ig-like_IP5PC_F"/>
</dbReference>
<dbReference type="GO" id="GO:0004439">
    <property type="term" value="F:phosphatidylinositol-4,5-bisphosphate 5-phosphatase activity"/>
    <property type="evidence" value="ECO:0007669"/>
    <property type="project" value="TreeGrafter"/>
</dbReference>
<dbReference type="InterPro" id="IPR036691">
    <property type="entry name" value="Endo/exonu/phosph_ase_sf"/>
</dbReference>
<dbReference type="GO" id="GO:0046856">
    <property type="term" value="P:phosphatidylinositol dephosphorylation"/>
    <property type="evidence" value="ECO:0007669"/>
    <property type="project" value="InterPro"/>
</dbReference>
<sequence>MDDDDHHNIILRDAAAPQTRRKIQSYSQQLAFPINHHHHHPNRHHNARRKHSLEEARMPKNADLYAAADDYDDQHFFITTTNNNDKKAGVSGNGNGNVVGEGGLEEFVASGGGKGIFKVPSRSAVHPDRPPSLELRPHPLRETQVGCFLRVVACTDAQMWAGHEGGVRFWNFRDLYGVGVGVNKGKEGEEDAAPFWESDATTSPALCIILDGASRLVWTGHKDGKIRSWKMEQSTTMRDGTAGFKEGLNWRAHRGPVLSMIITSYGDLWSGSEGGSVKVWSWEAIEKTFFLSTDEKHMASLLVERSFVDLKSQVTVNGVCSISNSDVKYLLSDNSRAKVWSAGSQSFSLWDARSRELLKVFNVDGQIENRVDLSAAQDSGIEDEMKVKFVSSSKKEKSQGLSFFQRSRNALLGAADAVRRAATKGAFADDNKKTEAIVLTVDGMIWTGCTNGSLVRWDGNGNRLQDFNHLSSAVQCLCTFGSRIWVGYMSGTVHVLNLEGNLLGGWIAHSSPVISMAVGDGYVFTLANQGGIRGWSITSPGPLDNILRTELSSKALVYAKQENLKILVGTWNVGQEKASHDSLIVWLGSVASDVGIVVVGLQEVEMGAGFLAMSAARETVGLEGSSVGQWWMDMIGKTLDEGTTFERVGSRQLAALLIVAWYALIRAVGIHSEEGKPELSEADMIVFLGDFNYRLYGITYEEAKDFVSQRCFDWLRVKDQLRAEMRSGKVFQGMREGVFTFPPTYKFQRNQAGLGGYDSSEKKRIPAWCDRILYRDNRSGAVSKCSLECPVVSSVLHYDACMEVTDSDHKPVRCIYSVEIAHIDESVKRHEFGEIVRSNEKIRSLLEETHSIPETRISTDKIVLLNHEKCFLQIMNKSDKDNALFQLFCEGQSSIGEDGEAYKQRPRGCFGFPRWLEITPAAGMIKPGQMAEVSINHQEFHTLEEFVDGIPQNWWSEDTVDKEALLALCIRGSRSHTSKSQHIHVSHSFASKSIRASSRCSSARRVQGTRSKS</sequence>
<dbReference type="FunFam" id="2.130.10.10:FF:001216">
    <property type="entry name" value="Type II inositol polyphosphate 5-phosphatase 15"/>
    <property type="match status" value="1"/>
</dbReference>
<name>A0AAP0IGH8_9MAGN</name>
<organism evidence="3 4">
    <name type="scientific">Stephania yunnanensis</name>
    <dbReference type="NCBI Taxonomy" id="152371"/>
    <lineage>
        <taxon>Eukaryota</taxon>
        <taxon>Viridiplantae</taxon>
        <taxon>Streptophyta</taxon>
        <taxon>Embryophyta</taxon>
        <taxon>Tracheophyta</taxon>
        <taxon>Spermatophyta</taxon>
        <taxon>Magnoliopsida</taxon>
        <taxon>Ranunculales</taxon>
        <taxon>Menispermaceae</taxon>
        <taxon>Menispermoideae</taxon>
        <taxon>Cissampelideae</taxon>
        <taxon>Stephania</taxon>
    </lineage>
</organism>
<dbReference type="InterPro" id="IPR001680">
    <property type="entry name" value="WD40_rpt"/>
</dbReference>
<evidence type="ECO:0000259" key="2">
    <source>
        <dbReference type="SMART" id="SM00128"/>
    </source>
</evidence>
<dbReference type="AlphaFoldDB" id="A0AAP0IGH8"/>
<reference evidence="3 4" key="1">
    <citation type="submission" date="2024-01" db="EMBL/GenBank/DDBJ databases">
        <title>Genome assemblies of Stephania.</title>
        <authorList>
            <person name="Yang L."/>
        </authorList>
    </citation>
    <scope>NUCLEOTIDE SEQUENCE [LARGE SCALE GENOMIC DNA]</scope>
    <source>
        <strain evidence="3">YNDBR</strain>
        <tissue evidence="3">Leaf</tissue>
    </source>
</reference>
<dbReference type="PANTHER" id="PTHR11200">
    <property type="entry name" value="INOSITOL 5-PHOSPHATASE"/>
    <property type="match status" value="1"/>
</dbReference>
<dbReference type="InterPro" id="IPR046985">
    <property type="entry name" value="IP5"/>
</dbReference>
<proteinExistence type="inferred from homology"/>
<keyword evidence="4" id="KW-1185">Reference proteome</keyword>
<comment type="caution">
    <text evidence="3">The sequence shown here is derived from an EMBL/GenBank/DDBJ whole genome shotgun (WGS) entry which is preliminary data.</text>
</comment>
<protein>
    <recommendedName>
        <fullName evidence="2">Inositol polyphosphate-related phosphatase domain-containing protein</fullName>
    </recommendedName>
</protein>
<dbReference type="SUPFAM" id="SSF101908">
    <property type="entry name" value="Putative isomerase YbhE"/>
    <property type="match status" value="1"/>
</dbReference>
<gene>
    <name evidence="3" type="ORF">Syun_021898</name>
</gene>
<evidence type="ECO:0000313" key="4">
    <source>
        <dbReference type="Proteomes" id="UP001420932"/>
    </source>
</evidence>
<dbReference type="InterPro" id="IPR056454">
    <property type="entry name" value="Beta-prop_IP5PC_F"/>
</dbReference>
<dbReference type="PANTHER" id="PTHR11200:SF300">
    <property type="entry name" value="TYPE II INOSITOL 1,4,5-TRISPHOSPHATE 5-PHOSPHATASE"/>
    <property type="match status" value="1"/>
</dbReference>
<dbReference type="InterPro" id="IPR015943">
    <property type="entry name" value="WD40/YVTN_repeat-like_dom_sf"/>
</dbReference>
<feature type="domain" description="Inositol polyphosphate-related phosphatase" evidence="2">
    <location>
        <begin position="489"/>
        <end position="824"/>
    </location>
</feature>
<dbReference type="Pfam" id="PF23754">
    <property type="entry name" value="Beta-prop_IP5PC_F"/>
    <property type="match status" value="1"/>
</dbReference>
<dbReference type="SMART" id="SM00128">
    <property type="entry name" value="IPPc"/>
    <property type="match status" value="1"/>
</dbReference>
<evidence type="ECO:0000256" key="1">
    <source>
        <dbReference type="ARBA" id="ARBA00010768"/>
    </source>
</evidence>
<accession>A0AAP0IGH8</accession>
<dbReference type="InterPro" id="IPR000300">
    <property type="entry name" value="IPPc"/>
</dbReference>
<evidence type="ECO:0000313" key="3">
    <source>
        <dbReference type="EMBL" id="KAK9115101.1"/>
    </source>
</evidence>
<dbReference type="Gene3D" id="3.60.10.10">
    <property type="entry name" value="Endonuclease/exonuclease/phosphatase"/>
    <property type="match status" value="2"/>
</dbReference>